<organism evidence="1 2">
    <name type="scientific">Hypoxylon rubiginosum</name>
    <dbReference type="NCBI Taxonomy" id="110542"/>
    <lineage>
        <taxon>Eukaryota</taxon>
        <taxon>Fungi</taxon>
        <taxon>Dikarya</taxon>
        <taxon>Ascomycota</taxon>
        <taxon>Pezizomycotina</taxon>
        <taxon>Sordariomycetes</taxon>
        <taxon>Xylariomycetidae</taxon>
        <taxon>Xylariales</taxon>
        <taxon>Hypoxylaceae</taxon>
        <taxon>Hypoxylon</taxon>
    </lineage>
</organism>
<sequence length="171" mass="19937">MQLFNKKRLYLAIYYSDPRTGHEDQKYRFGFIVGPKDESRRDHARGLSCRVRRLSSTAWQYEETRLGDVRMADDLLARVLIAKVTDEERLMAILREAPVQDDTNYGWCKDVVTRIANDDKAVGWPAIKKWESIEAVSLAFVCSKRMDGRYPAHPGRPKPTWNALRRKEIIH</sequence>
<evidence type="ECO:0000313" key="1">
    <source>
        <dbReference type="EMBL" id="KAI4861189.1"/>
    </source>
</evidence>
<name>A0ACB9YP69_9PEZI</name>
<proteinExistence type="predicted"/>
<evidence type="ECO:0000313" key="2">
    <source>
        <dbReference type="Proteomes" id="UP001497700"/>
    </source>
</evidence>
<dbReference type="Proteomes" id="UP001497700">
    <property type="component" value="Unassembled WGS sequence"/>
</dbReference>
<gene>
    <name evidence="1" type="ORF">F4820DRAFT_465043</name>
</gene>
<reference evidence="1 2" key="1">
    <citation type="journal article" date="2022" name="New Phytol.">
        <title>Ecological generalism drives hyperdiversity of secondary metabolite gene clusters in xylarialean endophytes.</title>
        <authorList>
            <person name="Franco M.E.E."/>
            <person name="Wisecaver J.H."/>
            <person name="Arnold A.E."/>
            <person name="Ju Y.M."/>
            <person name="Slot J.C."/>
            <person name="Ahrendt S."/>
            <person name="Moore L.P."/>
            <person name="Eastman K.E."/>
            <person name="Scott K."/>
            <person name="Konkel Z."/>
            <person name="Mondo S.J."/>
            <person name="Kuo A."/>
            <person name="Hayes R.D."/>
            <person name="Haridas S."/>
            <person name="Andreopoulos B."/>
            <person name="Riley R."/>
            <person name="LaButti K."/>
            <person name="Pangilinan J."/>
            <person name="Lipzen A."/>
            <person name="Amirebrahimi M."/>
            <person name="Yan J."/>
            <person name="Adam C."/>
            <person name="Keymanesh K."/>
            <person name="Ng V."/>
            <person name="Louie K."/>
            <person name="Northen T."/>
            <person name="Drula E."/>
            <person name="Henrissat B."/>
            <person name="Hsieh H.M."/>
            <person name="Youens-Clark K."/>
            <person name="Lutzoni F."/>
            <person name="Miadlikowska J."/>
            <person name="Eastwood D.C."/>
            <person name="Hamelin R.C."/>
            <person name="Grigoriev I.V."/>
            <person name="U'Ren J.M."/>
        </authorList>
    </citation>
    <scope>NUCLEOTIDE SEQUENCE [LARGE SCALE GENOMIC DNA]</scope>
    <source>
        <strain evidence="1 2">CBS 119005</strain>
    </source>
</reference>
<keyword evidence="2" id="KW-1185">Reference proteome</keyword>
<accession>A0ACB9YP69</accession>
<comment type="caution">
    <text evidence="1">The sequence shown here is derived from an EMBL/GenBank/DDBJ whole genome shotgun (WGS) entry which is preliminary data.</text>
</comment>
<dbReference type="EMBL" id="MU393560">
    <property type="protein sequence ID" value="KAI4861189.1"/>
    <property type="molecule type" value="Genomic_DNA"/>
</dbReference>
<protein>
    <submittedName>
        <fullName evidence="1">Uncharacterized protein</fullName>
    </submittedName>
</protein>